<keyword evidence="4" id="KW-1185">Reference proteome</keyword>
<accession>A0A6A5VS23</accession>
<proteinExistence type="predicted"/>
<dbReference type="OrthoDB" id="3803009at2759"/>
<dbReference type="Proteomes" id="UP000800036">
    <property type="component" value="Unassembled WGS sequence"/>
</dbReference>
<evidence type="ECO:0000313" key="2">
    <source>
        <dbReference type="EMBL" id="KAF1967051.1"/>
    </source>
</evidence>
<evidence type="ECO:0000313" key="4">
    <source>
        <dbReference type="Proteomes" id="UP000800036"/>
    </source>
</evidence>
<dbReference type="EMBL" id="ML976668">
    <property type="protein sequence ID" value="KAF1976057.1"/>
    <property type="molecule type" value="Genomic_DNA"/>
</dbReference>
<evidence type="ECO:0000256" key="1">
    <source>
        <dbReference type="SAM" id="MobiDB-lite"/>
    </source>
</evidence>
<dbReference type="EMBL" id="ML976738">
    <property type="protein sequence ID" value="KAF1967051.1"/>
    <property type="molecule type" value="Genomic_DNA"/>
</dbReference>
<feature type="compositionally biased region" description="Basic residues" evidence="1">
    <location>
        <begin position="52"/>
        <end position="62"/>
    </location>
</feature>
<feature type="region of interest" description="Disordered" evidence="1">
    <location>
        <begin position="48"/>
        <end position="74"/>
    </location>
</feature>
<evidence type="ECO:0000313" key="3">
    <source>
        <dbReference type="EMBL" id="KAF1976057.1"/>
    </source>
</evidence>
<organism evidence="3 4">
    <name type="scientific">Bimuria novae-zelandiae CBS 107.79</name>
    <dbReference type="NCBI Taxonomy" id="1447943"/>
    <lineage>
        <taxon>Eukaryota</taxon>
        <taxon>Fungi</taxon>
        <taxon>Dikarya</taxon>
        <taxon>Ascomycota</taxon>
        <taxon>Pezizomycotina</taxon>
        <taxon>Dothideomycetes</taxon>
        <taxon>Pleosporomycetidae</taxon>
        <taxon>Pleosporales</taxon>
        <taxon>Massarineae</taxon>
        <taxon>Didymosphaeriaceae</taxon>
        <taxon>Bimuria</taxon>
    </lineage>
</organism>
<dbReference type="AlphaFoldDB" id="A0A6A5VS23"/>
<name>A0A6A5VS23_9PLEO</name>
<gene>
    <name evidence="3" type="ORF">BU23DRAFT_502671</name>
    <name evidence="2" type="ORF">BU23DRAFT_559723</name>
</gene>
<sequence>MCKEYRTTYLYSGGGCKIGVCDEVKYTADPCDEKPASGIRNCHRYQMIHSGSTRRKGPRPGHNHGDQGGNSSSA</sequence>
<protein>
    <submittedName>
        <fullName evidence="3">Uncharacterized protein</fullName>
    </submittedName>
</protein>
<reference evidence="3" key="1">
    <citation type="journal article" date="2020" name="Stud. Mycol.">
        <title>101 Dothideomycetes genomes: a test case for predicting lifestyles and emergence of pathogens.</title>
        <authorList>
            <person name="Haridas S."/>
            <person name="Albert R."/>
            <person name="Binder M."/>
            <person name="Bloem J."/>
            <person name="Labutti K."/>
            <person name="Salamov A."/>
            <person name="Andreopoulos B."/>
            <person name="Baker S."/>
            <person name="Barry K."/>
            <person name="Bills G."/>
            <person name="Bluhm B."/>
            <person name="Cannon C."/>
            <person name="Castanera R."/>
            <person name="Culley D."/>
            <person name="Daum C."/>
            <person name="Ezra D."/>
            <person name="Gonzalez J."/>
            <person name="Henrissat B."/>
            <person name="Kuo A."/>
            <person name="Liang C."/>
            <person name="Lipzen A."/>
            <person name="Lutzoni F."/>
            <person name="Magnuson J."/>
            <person name="Mondo S."/>
            <person name="Nolan M."/>
            <person name="Ohm R."/>
            <person name="Pangilinan J."/>
            <person name="Park H.-J."/>
            <person name="Ramirez L."/>
            <person name="Alfaro M."/>
            <person name="Sun H."/>
            <person name="Tritt A."/>
            <person name="Yoshinaga Y."/>
            <person name="Zwiers L.-H."/>
            <person name="Turgeon B."/>
            <person name="Goodwin S."/>
            <person name="Spatafora J."/>
            <person name="Crous P."/>
            <person name="Grigoriev I."/>
        </authorList>
    </citation>
    <scope>NUCLEOTIDE SEQUENCE</scope>
    <source>
        <strain evidence="3">CBS 107.79</strain>
    </source>
</reference>